<evidence type="ECO:0000256" key="2">
    <source>
        <dbReference type="ARBA" id="ARBA00009441"/>
    </source>
</evidence>
<accession>A0A2I6S670</accession>
<dbReference type="RefSeq" id="WP_102246823.1">
    <property type="nucleotide sequence ID" value="NZ_CP025682.1"/>
</dbReference>
<dbReference type="CDD" id="cd03241">
    <property type="entry name" value="ABC_RecN"/>
    <property type="match status" value="2"/>
</dbReference>
<reference evidence="11 12" key="1">
    <citation type="submission" date="2018-01" db="EMBL/GenBank/DDBJ databases">
        <authorList>
            <person name="Fu G.-Y."/>
        </authorList>
    </citation>
    <scope>NUCLEOTIDE SEQUENCE [LARGE SCALE GENOMIC DNA]</scope>
    <source>
        <strain evidence="11 12">SY39</strain>
    </source>
</reference>
<keyword evidence="5 9" id="KW-0227">DNA damage</keyword>
<dbReference type="GO" id="GO:0043590">
    <property type="term" value="C:bacterial nucleoid"/>
    <property type="evidence" value="ECO:0007669"/>
    <property type="project" value="TreeGrafter"/>
</dbReference>
<protein>
    <recommendedName>
        <fullName evidence="3 9">DNA repair protein RecN</fullName>
    </recommendedName>
    <alternativeName>
        <fullName evidence="8 9">Recombination protein N</fullName>
    </alternativeName>
</protein>
<dbReference type="OrthoDB" id="9806954at2"/>
<dbReference type="PANTHER" id="PTHR11059:SF0">
    <property type="entry name" value="DNA REPAIR PROTEIN RECN"/>
    <property type="match status" value="1"/>
</dbReference>
<dbReference type="AlphaFoldDB" id="A0A2I6S670"/>
<comment type="similarity">
    <text evidence="2 9">Belongs to the RecN family.</text>
</comment>
<evidence type="ECO:0000313" key="11">
    <source>
        <dbReference type="EMBL" id="AUN94756.1"/>
    </source>
</evidence>
<evidence type="ECO:0000313" key="12">
    <source>
        <dbReference type="Proteomes" id="UP000242205"/>
    </source>
</evidence>
<gene>
    <name evidence="11" type="ORF">C0099_07305</name>
</gene>
<dbReference type="GO" id="GO:0005524">
    <property type="term" value="F:ATP binding"/>
    <property type="evidence" value="ECO:0007669"/>
    <property type="project" value="UniProtKB-KW"/>
</dbReference>
<dbReference type="Proteomes" id="UP000242205">
    <property type="component" value="Chromosome"/>
</dbReference>
<dbReference type="PIRSF" id="PIRSF003128">
    <property type="entry name" value="RecN"/>
    <property type="match status" value="1"/>
</dbReference>
<evidence type="ECO:0000256" key="1">
    <source>
        <dbReference type="ARBA" id="ARBA00003618"/>
    </source>
</evidence>
<dbReference type="InterPro" id="IPR004604">
    <property type="entry name" value="DNA_recomb/repair_RecN"/>
</dbReference>
<dbReference type="GO" id="GO:0006310">
    <property type="term" value="P:DNA recombination"/>
    <property type="evidence" value="ECO:0007669"/>
    <property type="project" value="InterPro"/>
</dbReference>
<dbReference type="InterPro" id="IPR027417">
    <property type="entry name" value="P-loop_NTPase"/>
</dbReference>
<evidence type="ECO:0000256" key="5">
    <source>
        <dbReference type="ARBA" id="ARBA00022763"/>
    </source>
</evidence>
<feature type="domain" description="RecF/RecN/SMC N-terminal" evidence="10">
    <location>
        <begin position="1"/>
        <end position="504"/>
    </location>
</feature>
<dbReference type="GO" id="GO:0009432">
    <property type="term" value="P:SOS response"/>
    <property type="evidence" value="ECO:0007669"/>
    <property type="project" value="TreeGrafter"/>
</dbReference>
<comment type="function">
    <text evidence="1 9">May be involved in recombinational repair of damaged DNA.</text>
</comment>
<evidence type="ECO:0000256" key="4">
    <source>
        <dbReference type="ARBA" id="ARBA00022741"/>
    </source>
</evidence>
<keyword evidence="12" id="KW-1185">Reference proteome</keyword>
<proteinExistence type="inferred from homology"/>
<dbReference type="Gene3D" id="3.40.50.300">
    <property type="entry name" value="P-loop containing nucleotide triphosphate hydrolases"/>
    <property type="match status" value="2"/>
</dbReference>
<keyword evidence="7 9" id="KW-0234">DNA repair</keyword>
<evidence type="ECO:0000256" key="7">
    <source>
        <dbReference type="ARBA" id="ARBA00023204"/>
    </source>
</evidence>
<dbReference type="FunFam" id="3.40.50.300:FF:000319">
    <property type="entry name" value="DNA repair protein RecN"/>
    <property type="match status" value="1"/>
</dbReference>
<dbReference type="GO" id="GO:0006281">
    <property type="term" value="P:DNA repair"/>
    <property type="evidence" value="ECO:0007669"/>
    <property type="project" value="UniProtKB-KW"/>
</dbReference>
<evidence type="ECO:0000256" key="3">
    <source>
        <dbReference type="ARBA" id="ARBA00021315"/>
    </source>
</evidence>
<sequence length="558" mass="60739">MLRRLAIRDFVIVDRLELEFAPGFGTLTGETGAGKSILVDALGLALGDRSDATTVRAGRDKADIVAEFDLPPDGALAAWLDAADLAGEDVVMLRRVVDAGGRSRSWINGVPVTLAQLREAGEWLADIHGQHAHLALLRADAQRALLDAQAGAGALVAQVERAHREWQRIARLRLQAEHDASASERQRELLSWQIDELAQLAFEADEWVELDAEQRRLAHAAALITGSDEALSGLVDDEMSVTSLLGRILVRVEAMHELDPEVGEARELLAGAAIQIDEAVHALRRYHERLDLDPDRLAEVERRIGAINDVARKHHVAPHDLPELLTRWQLERDELEARSDPARLAELESSARQAWFGAAEQLSRQRRPAAQALSEQVTEAMQSLAMAGGRFEVALVAREEGGAHGLEDIEFRVAASPGQPLRPLAKVASGGELSRIGLAIQVMTSRDTAVPTLIFDEVDVGIGGSVAERVGQLLARLGSDRQVLCVTHLPQVAACADWQWNIAKRSGEGEVLSAVTPLDAQARIDEVARMLGGLEITATTREHASEMLTRARERARVD</sequence>
<evidence type="ECO:0000256" key="9">
    <source>
        <dbReference type="PIRNR" id="PIRNR003128"/>
    </source>
</evidence>
<keyword evidence="6" id="KW-0067">ATP-binding</keyword>
<dbReference type="FunFam" id="3.40.50.300:FF:000356">
    <property type="entry name" value="DNA repair protein RecN"/>
    <property type="match status" value="1"/>
</dbReference>
<dbReference type="EMBL" id="CP025682">
    <property type="protein sequence ID" value="AUN94756.1"/>
    <property type="molecule type" value="Genomic_DNA"/>
</dbReference>
<dbReference type="Pfam" id="PF02463">
    <property type="entry name" value="SMC_N"/>
    <property type="match status" value="1"/>
</dbReference>
<dbReference type="KEGG" id="atw:C0099_07305"/>
<dbReference type="InterPro" id="IPR003395">
    <property type="entry name" value="RecF/RecN/SMC_N"/>
</dbReference>
<evidence type="ECO:0000259" key="10">
    <source>
        <dbReference type="Pfam" id="PF02463"/>
    </source>
</evidence>
<name>A0A2I6S670_9RHOO</name>
<dbReference type="NCBIfam" id="NF008121">
    <property type="entry name" value="PRK10869.1"/>
    <property type="match status" value="1"/>
</dbReference>
<evidence type="ECO:0000256" key="8">
    <source>
        <dbReference type="ARBA" id="ARBA00033408"/>
    </source>
</evidence>
<dbReference type="NCBIfam" id="TIGR00634">
    <property type="entry name" value="recN"/>
    <property type="match status" value="1"/>
</dbReference>
<evidence type="ECO:0000256" key="6">
    <source>
        <dbReference type="ARBA" id="ARBA00022840"/>
    </source>
</evidence>
<dbReference type="SUPFAM" id="SSF52540">
    <property type="entry name" value="P-loop containing nucleoside triphosphate hydrolases"/>
    <property type="match status" value="2"/>
</dbReference>
<dbReference type="PANTHER" id="PTHR11059">
    <property type="entry name" value="DNA REPAIR PROTEIN RECN"/>
    <property type="match status" value="1"/>
</dbReference>
<organism evidence="11 12">
    <name type="scientific">Pseudazoarcus pumilus</name>
    <dbReference type="NCBI Taxonomy" id="2067960"/>
    <lineage>
        <taxon>Bacteria</taxon>
        <taxon>Pseudomonadati</taxon>
        <taxon>Pseudomonadota</taxon>
        <taxon>Betaproteobacteria</taxon>
        <taxon>Rhodocyclales</taxon>
        <taxon>Zoogloeaceae</taxon>
        <taxon>Pseudazoarcus</taxon>
    </lineage>
</organism>
<keyword evidence="4" id="KW-0547">Nucleotide-binding</keyword>